<dbReference type="AlphaFoldDB" id="A0A371B0K9"/>
<comment type="similarity">
    <text evidence="1">Belongs to the methyltransferase superfamily. L-isoaspartyl/D-aspartyl protein methyltransferase family.</text>
</comment>
<dbReference type="GO" id="GO:0004719">
    <property type="term" value="F:protein-L-isoaspartate (D-aspartate) O-methyltransferase activity"/>
    <property type="evidence" value="ECO:0007669"/>
    <property type="project" value="InterPro"/>
</dbReference>
<evidence type="ECO:0000256" key="2">
    <source>
        <dbReference type="ARBA" id="ARBA00013346"/>
    </source>
</evidence>
<name>A0A371B0K9_9BRAD</name>
<protein>
    <recommendedName>
        <fullName evidence="2">Protein-L-isoaspartate O-methyltransferase</fullName>
    </recommendedName>
    <alternativeName>
        <fullName evidence="3">Protein L-isoaspartyl methyltransferase</fullName>
    </alternativeName>
</protein>
<keyword evidence="4" id="KW-0489">Methyltransferase</keyword>
<dbReference type="GO" id="GO:0005737">
    <property type="term" value="C:cytoplasm"/>
    <property type="evidence" value="ECO:0007669"/>
    <property type="project" value="TreeGrafter"/>
</dbReference>
<sequence length="214" mass="22358">MTDFASARRHMVDGQIRPADVTDLRITTAMLEVPREAFVPEKALAYLDLDLNLGVARRCLMKPMVLAKLIQALEIEATDKVLIVGAATGYSAAILARMAGEVVALEQEEGLARSASAALTGTTNVKVVTGPLSSGYASAAPYDAMLVEGAVEELPDALRAQLKDGGRLVCVMGAAPGGSAMAFRRSGAELGGRRIFDASAAMLPGFAKAAEFAF</sequence>
<reference evidence="5" key="1">
    <citation type="submission" date="2018-08" db="EMBL/GenBank/DDBJ databases">
        <authorList>
            <person name="Kim S.-J."/>
            <person name="Jung G.-Y."/>
        </authorList>
    </citation>
    <scope>NUCLEOTIDE SEQUENCE [LARGE SCALE GENOMIC DNA]</scope>
    <source>
        <strain evidence="5">GY_H</strain>
    </source>
</reference>
<dbReference type="RefSeq" id="WP_115518575.1">
    <property type="nucleotide sequence ID" value="NZ_QRGO01000003.1"/>
</dbReference>
<evidence type="ECO:0000313" key="5">
    <source>
        <dbReference type="Proteomes" id="UP000263993"/>
    </source>
</evidence>
<evidence type="ECO:0000256" key="3">
    <source>
        <dbReference type="ARBA" id="ARBA00030757"/>
    </source>
</evidence>
<comment type="caution">
    <text evidence="4">The sequence shown here is derived from an EMBL/GenBank/DDBJ whole genome shotgun (WGS) entry which is preliminary data.</text>
</comment>
<evidence type="ECO:0000256" key="1">
    <source>
        <dbReference type="ARBA" id="ARBA00005369"/>
    </source>
</evidence>
<dbReference type="GO" id="GO:0032259">
    <property type="term" value="P:methylation"/>
    <property type="evidence" value="ECO:0007669"/>
    <property type="project" value="UniProtKB-KW"/>
</dbReference>
<keyword evidence="4" id="KW-0808">Transferase</keyword>
<dbReference type="PANTHER" id="PTHR11579:SF18">
    <property type="entry name" value="PROTEIN-L-ISOASPARTATE O-METHYLTRANSFERASE"/>
    <property type="match status" value="1"/>
</dbReference>
<dbReference type="InterPro" id="IPR000682">
    <property type="entry name" value="PCMT"/>
</dbReference>
<dbReference type="PANTHER" id="PTHR11579">
    <property type="entry name" value="PROTEIN-L-ISOASPARTATE O-METHYLTRANSFERASE"/>
    <property type="match status" value="1"/>
</dbReference>
<dbReference type="Gene3D" id="3.40.50.150">
    <property type="entry name" value="Vaccinia Virus protein VP39"/>
    <property type="match status" value="1"/>
</dbReference>
<accession>A0A371B0K9</accession>
<dbReference type="SUPFAM" id="SSF53335">
    <property type="entry name" value="S-adenosyl-L-methionine-dependent methyltransferases"/>
    <property type="match status" value="1"/>
</dbReference>
<dbReference type="OrthoDB" id="9798496at2"/>
<dbReference type="EMBL" id="QRGO01000003">
    <property type="protein sequence ID" value="RDV01057.1"/>
    <property type="molecule type" value="Genomic_DNA"/>
</dbReference>
<keyword evidence="5" id="KW-1185">Reference proteome</keyword>
<organism evidence="4 5">
    <name type="scientific">Undibacter mobilis</name>
    <dbReference type="NCBI Taxonomy" id="2292256"/>
    <lineage>
        <taxon>Bacteria</taxon>
        <taxon>Pseudomonadati</taxon>
        <taxon>Pseudomonadota</taxon>
        <taxon>Alphaproteobacteria</taxon>
        <taxon>Hyphomicrobiales</taxon>
        <taxon>Nitrobacteraceae</taxon>
        <taxon>Undibacter</taxon>
    </lineage>
</organism>
<dbReference type="InterPro" id="IPR029063">
    <property type="entry name" value="SAM-dependent_MTases_sf"/>
</dbReference>
<dbReference type="Pfam" id="PF01135">
    <property type="entry name" value="PCMT"/>
    <property type="match status" value="1"/>
</dbReference>
<dbReference type="Proteomes" id="UP000263993">
    <property type="component" value="Unassembled WGS sequence"/>
</dbReference>
<gene>
    <name evidence="4" type="ORF">DXH78_17595</name>
</gene>
<proteinExistence type="inferred from homology"/>
<evidence type="ECO:0000313" key="4">
    <source>
        <dbReference type="EMBL" id="RDV01057.1"/>
    </source>
</evidence>